<accession>A0A8T2Y9Z0</accession>
<dbReference type="PANTHER" id="PTHR10556">
    <property type="entry name" value="3-OXO-5-ALPHA-STEROID 4-DEHYDROGENASE"/>
    <property type="match status" value="1"/>
</dbReference>
<dbReference type="GO" id="GO:0006629">
    <property type="term" value="P:lipid metabolic process"/>
    <property type="evidence" value="ECO:0007669"/>
    <property type="project" value="InterPro"/>
</dbReference>
<evidence type="ECO:0000256" key="2">
    <source>
        <dbReference type="ARBA" id="ARBA00007742"/>
    </source>
</evidence>
<feature type="transmembrane region" description="Helical" evidence="6">
    <location>
        <begin position="12"/>
        <end position="34"/>
    </location>
</feature>
<dbReference type="InterPro" id="IPR039357">
    <property type="entry name" value="SRD5A/TECR"/>
</dbReference>
<feature type="transmembrane region" description="Helical" evidence="6">
    <location>
        <begin position="64"/>
        <end position="82"/>
    </location>
</feature>
<feature type="transmembrane region" description="Helical" evidence="6">
    <location>
        <begin position="192"/>
        <end position="213"/>
    </location>
</feature>
<name>A0A8T2Y9Z0_POPDE</name>
<feature type="transmembrane region" description="Helical" evidence="6">
    <location>
        <begin position="118"/>
        <end position="142"/>
    </location>
</feature>
<protein>
    <recommendedName>
        <fullName evidence="7">3-oxo-5-alpha-steroid 4-dehydrogenase C-terminal domain-containing protein</fullName>
    </recommendedName>
</protein>
<dbReference type="PROSITE" id="PS50244">
    <property type="entry name" value="S5A_REDUCTASE"/>
    <property type="match status" value="1"/>
</dbReference>
<dbReference type="PANTHER" id="PTHR10556:SF35">
    <property type="entry name" value="3-OXO-5-ALPHA-STEROID 4-DEHYDROGENASE FAMILY PROTEIN"/>
    <property type="match status" value="1"/>
</dbReference>
<reference evidence="8" key="1">
    <citation type="journal article" date="2021" name="J. Hered.">
        <title>Genome Assembly of Salicaceae Populus deltoides (Eastern Cottonwood) I-69 Based on Nanopore Sequencing and Hi-C Technologies.</title>
        <authorList>
            <person name="Bai S."/>
            <person name="Wu H."/>
            <person name="Zhang J."/>
            <person name="Pan Z."/>
            <person name="Zhao W."/>
            <person name="Li Z."/>
            <person name="Tong C."/>
        </authorList>
    </citation>
    <scope>NUCLEOTIDE SEQUENCE</scope>
    <source>
        <tissue evidence="8">Leaf</tissue>
    </source>
</reference>
<dbReference type="InterPro" id="IPR001104">
    <property type="entry name" value="3-oxo-5_a-steroid_4-DH_C"/>
</dbReference>
<dbReference type="Gene3D" id="1.20.120.1630">
    <property type="match status" value="1"/>
</dbReference>
<dbReference type="GO" id="GO:0016627">
    <property type="term" value="F:oxidoreductase activity, acting on the CH-CH group of donors"/>
    <property type="evidence" value="ECO:0007669"/>
    <property type="project" value="InterPro"/>
</dbReference>
<gene>
    <name evidence="8" type="ORF">H0E87_016652</name>
</gene>
<dbReference type="EMBL" id="JACEGQ020000008">
    <property type="protein sequence ID" value="KAH8501974.1"/>
    <property type="molecule type" value="Genomic_DNA"/>
</dbReference>
<evidence type="ECO:0000256" key="3">
    <source>
        <dbReference type="ARBA" id="ARBA00022692"/>
    </source>
</evidence>
<proteinExistence type="inferred from homology"/>
<dbReference type="AlphaFoldDB" id="A0A8T2Y9Z0"/>
<comment type="caution">
    <text evidence="8">The sequence shown here is derived from an EMBL/GenBank/DDBJ whole genome shotgun (WGS) entry which is preliminary data.</text>
</comment>
<organism evidence="8 9">
    <name type="scientific">Populus deltoides</name>
    <name type="common">Eastern poplar</name>
    <name type="synonym">Eastern cottonwood</name>
    <dbReference type="NCBI Taxonomy" id="3696"/>
    <lineage>
        <taxon>Eukaryota</taxon>
        <taxon>Viridiplantae</taxon>
        <taxon>Streptophyta</taxon>
        <taxon>Embryophyta</taxon>
        <taxon>Tracheophyta</taxon>
        <taxon>Spermatophyta</taxon>
        <taxon>Magnoliopsida</taxon>
        <taxon>eudicotyledons</taxon>
        <taxon>Gunneridae</taxon>
        <taxon>Pentapetalae</taxon>
        <taxon>rosids</taxon>
        <taxon>fabids</taxon>
        <taxon>Malpighiales</taxon>
        <taxon>Salicaceae</taxon>
        <taxon>Saliceae</taxon>
        <taxon>Populus</taxon>
    </lineage>
</organism>
<dbReference type="GO" id="GO:0016020">
    <property type="term" value="C:membrane"/>
    <property type="evidence" value="ECO:0007669"/>
    <property type="project" value="UniProtKB-SubCell"/>
</dbReference>
<keyword evidence="3 6" id="KW-0812">Transmembrane</keyword>
<dbReference type="FunFam" id="1.20.120.1630:FF:000017">
    <property type="entry name" value="3-oxo-5-alpha-steroid 4-dehydrogenase family protein"/>
    <property type="match status" value="1"/>
</dbReference>
<feature type="transmembrane region" description="Helical" evidence="6">
    <location>
        <begin position="154"/>
        <end position="171"/>
    </location>
</feature>
<feature type="transmembrane region" description="Helical" evidence="6">
    <location>
        <begin position="219"/>
        <end position="239"/>
    </location>
</feature>
<sequence length="263" mass="29661">MLSRVIFPTPNPLFITIMSMTSLSFSVIGLFEGLGKNFKYSKFSNFNVEKSTSKQNNTVCSRDAMLVVYIPAFLSAVAFSGLFPNVGLRFLLVKSALTIHFFKRILEVLFVHKYSGGMAVDTVIIITLGYFTTTLITIYALSLTQGFPEPPVDLKYPGVVLFLVGIVGNFYHHHLLSLLRTKNDNGYKVPKGGLFGLVTCPHYFFEILIFLGISFISQTLYTFASTISTICYLMGRSYATRRWYLTKFDDFPKDVKAIIPYVF</sequence>
<comment type="subcellular location">
    <subcellularLocation>
        <location evidence="1">Membrane</location>
        <topology evidence="1">Multi-pass membrane protein</topology>
    </subcellularLocation>
</comment>
<keyword evidence="4 6" id="KW-1133">Transmembrane helix</keyword>
<evidence type="ECO:0000256" key="5">
    <source>
        <dbReference type="ARBA" id="ARBA00023136"/>
    </source>
</evidence>
<dbReference type="Pfam" id="PF02544">
    <property type="entry name" value="Steroid_dh"/>
    <property type="match status" value="1"/>
</dbReference>
<keyword evidence="9" id="KW-1185">Reference proteome</keyword>
<evidence type="ECO:0000313" key="9">
    <source>
        <dbReference type="Proteomes" id="UP000807159"/>
    </source>
</evidence>
<evidence type="ECO:0000313" key="8">
    <source>
        <dbReference type="EMBL" id="KAH8501974.1"/>
    </source>
</evidence>
<feature type="domain" description="3-oxo-5-alpha-steroid 4-dehydrogenase C-terminal" evidence="7">
    <location>
        <begin position="154"/>
        <end position="263"/>
    </location>
</feature>
<evidence type="ECO:0000256" key="4">
    <source>
        <dbReference type="ARBA" id="ARBA00022989"/>
    </source>
</evidence>
<keyword evidence="5 6" id="KW-0472">Membrane</keyword>
<evidence type="ECO:0000256" key="6">
    <source>
        <dbReference type="SAM" id="Phobius"/>
    </source>
</evidence>
<evidence type="ECO:0000256" key="1">
    <source>
        <dbReference type="ARBA" id="ARBA00004141"/>
    </source>
</evidence>
<dbReference type="Proteomes" id="UP000807159">
    <property type="component" value="Chromosome 8"/>
</dbReference>
<evidence type="ECO:0000259" key="7">
    <source>
        <dbReference type="Pfam" id="PF02544"/>
    </source>
</evidence>
<comment type="similarity">
    <text evidence="2">Belongs to the steroid 5-alpha reductase family.</text>
</comment>